<comment type="caution">
    <text evidence="3">The sequence shown here is derived from an EMBL/GenBank/DDBJ whole genome shotgun (WGS) entry which is preliminary data.</text>
</comment>
<evidence type="ECO:0000313" key="4">
    <source>
        <dbReference type="Proteomes" id="UP000000702"/>
    </source>
</evidence>
<dbReference type="EMBL" id="CAEQ01001254">
    <property type="protein sequence ID" value="CCD13710.1"/>
    <property type="molecule type" value="Genomic_DNA"/>
</dbReference>
<evidence type="ECO:0000313" key="3">
    <source>
        <dbReference type="EMBL" id="CCD13710.1"/>
    </source>
</evidence>
<reference evidence="3 4" key="2">
    <citation type="journal article" date="2012" name="Proc. Natl. Acad. Sci. U.S.A.">
        <title>Antigenic diversity is generated by distinct evolutionary mechanisms in African trypanosome species.</title>
        <authorList>
            <person name="Jackson A.P."/>
            <person name="Berry A."/>
            <person name="Aslett M."/>
            <person name="Allison H.C."/>
            <person name="Burton P."/>
            <person name="Vavrova-Anderson J."/>
            <person name="Brown R."/>
            <person name="Browne H."/>
            <person name="Corton N."/>
            <person name="Hauser H."/>
            <person name="Gamble J."/>
            <person name="Gilderthorp R."/>
            <person name="Marcello L."/>
            <person name="McQuillan J."/>
            <person name="Otto T.D."/>
            <person name="Quail M.A."/>
            <person name="Sanders M.J."/>
            <person name="van Tonder A."/>
            <person name="Ginger M.L."/>
            <person name="Field M.C."/>
            <person name="Barry J.D."/>
            <person name="Hertz-Fowler C."/>
            <person name="Berriman M."/>
        </authorList>
    </citation>
    <scope>NUCLEOTIDE SEQUENCE [LARGE SCALE GENOMIC DNA]</scope>
    <source>
        <strain evidence="3 4">IL3000</strain>
    </source>
</reference>
<keyword evidence="4" id="KW-1185">Reference proteome</keyword>
<protein>
    <submittedName>
        <fullName evidence="3">T. congolense-specific, putative cell surface-expressed gene family</fullName>
    </submittedName>
</protein>
<gene>
    <name evidence="3" type="ORF">TCIL3000_0_04670</name>
</gene>
<accession>F9W921</accession>
<name>F9W921_TRYCI</name>
<dbReference type="Proteomes" id="UP000000702">
    <property type="component" value="Unassembled WGS sequence"/>
</dbReference>
<dbReference type="VEuPathDB" id="TriTrypDB:TcIL3000_0_04670"/>
<keyword evidence="2" id="KW-0732">Signal</keyword>
<feature type="chain" id="PRO_5003394783" evidence="2">
    <location>
        <begin position="27"/>
        <end position="113"/>
    </location>
</feature>
<keyword evidence="1" id="KW-0812">Transmembrane</keyword>
<evidence type="ECO:0000256" key="2">
    <source>
        <dbReference type="SAM" id="SignalP"/>
    </source>
</evidence>
<dbReference type="AlphaFoldDB" id="F9W921"/>
<evidence type="ECO:0000256" key="1">
    <source>
        <dbReference type="SAM" id="Phobius"/>
    </source>
</evidence>
<feature type="transmembrane region" description="Helical" evidence="1">
    <location>
        <begin position="36"/>
        <end position="58"/>
    </location>
</feature>
<keyword evidence="1" id="KW-0472">Membrane</keyword>
<reference evidence="4" key="1">
    <citation type="submission" date="2011-07" db="EMBL/GenBank/DDBJ databases">
        <title>Divergent evolution of antigenic variation in African trypanosomes.</title>
        <authorList>
            <person name="Jackson A.P."/>
            <person name="Berry A."/>
            <person name="Allison H.C."/>
            <person name="Burton P."/>
            <person name="Anderson J."/>
            <person name="Aslett M."/>
            <person name="Brown R."/>
            <person name="Corton N."/>
            <person name="Harris D."/>
            <person name="Hauser H."/>
            <person name="Gamble J."/>
            <person name="Gilderthorp R."/>
            <person name="McQuillan J."/>
            <person name="Quail M.A."/>
            <person name="Sanders M."/>
            <person name="Van Tonder A."/>
            <person name="Ginger M.L."/>
            <person name="Donelson J.E."/>
            <person name="Field M.C."/>
            <person name="Barry J.D."/>
            <person name="Berriman M."/>
            <person name="Hertz-Fowler C."/>
        </authorList>
    </citation>
    <scope>NUCLEOTIDE SEQUENCE [LARGE SCALE GENOMIC DNA]</scope>
    <source>
        <strain evidence="4">IL3000</strain>
    </source>
</reference>
<feature type="signal peptide" evidence="2">
    <location>
        <begin position="1"/>
        <end position="26"/>
    </location>
</feature>
<sequence>MLPARNTCQSLPFCIAWLHVVFLCYAYFCCGTPPCIAVGVHLPGVWSGIILIVFFRVCSQPDRRYGLMSLLHTWACSVELITNDSIARCEDNRSHTKLQDLSLLCAGAYSQFL</sequence>
<keyword evidence="1" id="KW-1133">Transmembrane helix</keyword>
<organism evidence="3 4">
    <name type="scientific">Trypanosoma congolense (strain IL3000)</name>
    <dbReference type="NCBI Taxonomy" id="1068625"/>
    <lineage>
        <taxon>Eukaryota</taxon>
        <taxon>Discoba</taxon>
        <taxon>Euglenozoa</taxon>
        <taxon>Kinetoplastea</taxon>
        <taxon>Metakinetoplastina</taxon>
        <taxon>Trypanosomatida</taxon>
        <taxon>Trypanosomatidae</taxon>
        <taxon>Trypanosoma</taxon>
        <taxon>Nannomonas</taxon>
    </lineage>
</organism>
<proteinExistence type="predicted"/>